<comment type="subcellular location">
    <subcellularLocation>
        <location evidence="1">Cell membrane</location>
        <topology evidence="1">Multi-pass membrane protein</topology>
    </subcellularLocation>
</comment>
<comment type="caution">
    <text evidence="10">The sequence shown here is derived from an EMBL/GenBank/DDBJ whole genome shotgun (WGS) entry which is preliminary data.</text>
</comment>
<evidence type="ECO:0000256" key="4">
    <source>
        <dbReference type="ARBA" id="ARBA00022692"/>
    </source>
</evidence>
<organism evidence="10 11">
    <name type="scientific">Micractinium conductrix</name>
    <dbReference type="NCBI Taxonomy" id="554055"/>
    <lineage>
        <taxon>Eukaryota</taxon>
        <taxon>Viridiplantae</taxon>
        <taxon>Chlorophyta</taxon>
        <taxon>core chlorophytes</taxon>
        <taxon>Trebouxiophyceae</taxon>
        <taxon>Chlorellales</taxon>
        <taxon>Chlorellaceae</taxon>
        <taxon>Chlorella clade</taxon>
        <taxon>Micractinium</taxon>
    </lineage>
</organism>
<sequence length="425" mass="45909">MTLLQQAVPSRVVVGGRQPRGIGSVLKPLRTSCRPAKAARGRQALPQASLQPAVAAGTAAPPPPSYVASANDERMEASRVEMRAVFDADRWIMHRSTDRYFRHLWGLPSSRVLQGLFKPIGYILAISAAVCAYGTAQAAGALPATLPLLASAIKLKELFGMTSFALSLLLVFRTNASYARWDEGRKMWGMVLNRTRNICRLGLAWIGDDKRELRSMLCRWAPAFSKTLMCHLRKGEDLREELEGILLPHEIEGVLRASHRPNYVLQVLAQIVRTAGLPTAATLRMEDDLTNFGDSLGGCERLLRTPIPLFYTRHTSRFLMIWLTFLPATLWPACGLLTLPLVFLISFLLLGVDKIGVSIEEPFSILALEVIAGTALANVRELVAMHEDTAAGVAAAANGNGGAAGAPAEADVSAAHMVTLAGAAA</sequence>
<evidence type="ECO:0000256" key="6">
    <source>
        <dbReference type="ARBA" id="ARBA00023065"/>
    </source>
</evidence>
<dbReference type="STRING" id="554055.A0A2P6VNA3"/>
<evidence type="ECO:0000313" key="10">
    <source>
        <dbReference type="EMBL" id="PSC75582.1"/>
    </source>
</evidence>
<dbReference type="EMBL" id="LHPF02000002">
    <property type="protein sequence ID" value="PSC75582.1"/>
    <property type="molecule type" value="Genomic_DNA"/>
</dbReference>
<accession>A0A2P6VNA3</accession>
<keyword evidence="6" id="KW-0406">Ion transport</keyword>
<feature type="region of interest" description="Disordered" evidence="8">
    <location>
        <begin position="36"/>
        <end position="69"/>
    </location>
</feature>
<evidence type="ECO:0000256" key="7">
    <source>
        <dbReference type="ARBA" id="ARBA00023136"/>
    </source>
</evidence>
<dbReference type="OrthoDB" id="1368at2759"/>
<evidence type="ECO:0000256" key="1">
    <source>
        <dbReference type="ARBA" id="ARBA00004651"/>
    </source>
</evidence>
<dbReference type="GO" id="GO:0005254">
    <property type="term" value="F:chloride channel activity"/>
    <property type="evidence" value="ECO:0007669"/>
    <property type="project" value="InterPro"/>
</dbReference>
<evidence type="ECO:0000313" key="11">
    <source>
        <dbReference type="Proteomes" id="UP000239649"/>
    </source>
</evidence>
<evidence type="ECO:0000256" key="9">
    <source>
        <dbReference type="SAM" id="Phobius"/>
    </source>
</evidence>
<keyword evidence="2" id="KW-0813">Transport</keyword>
<evidence type="ECO:0000256" key="2">
    <source>
        <dbReference type="ARBA" id="ARBA00022448"/>
    </source>
</evidence>
<keyword evidence="11" id="KW-1185">Reference proteome</keyword>
<keyword evidence="7 9" id="KW-0472">Membrane</keyword>
<keyword evidence="4 9" id="KW-0812">Transmembrane</keyword>
<dbReference type="GO" id="GO:0005886">
    <property type="term" value="C:plasma membrane"/>
    <property type="evidence" value="ECO:0007669"/>
    <property type="project" value="UniProtKB-SubCell"/>
</dbReference>
<dbReference type="InterPro" id="IPR044669">
    <property type="entry name" value="YneE/VCCN1/2-like"/>
</dbReference>
<keyword evidence="3" id="KW-1003">Cell membrane</keyword>
<dbReference type="PANTHER" id="PTHR33281:SF19">
    <property type="entry name" value="VOLTAGE-DEPENDENT ANION CHANNEL-FORMING PROTEIN YNEE"/>
    <property type="match status" value="1"/>
</dbReference>
<evidence type="ECO:0000256" key="5">
    <source>
        <dbReference type="ARBA" id="ARBA00022989"/>
    </source>
</evidence>
<reference evidence="10 11" key="1">
    <citation type="journal article" date="2018" name="Plant J.">
        <title>Genome sequences of Chlorella sorokiniana UTEX 1602 and Micractinium conductrix SAG 241.80: implications to maltose excretion by a green alga.</title>
        <authorList>
            <person name="Arriola M.B."/>
            <person name="Velmurugan N."/>
            <person name="Zhang Y."/>
            <person name="Plunkett M.H."/>
            <person name="Hondzo H."/>
            <person name="Barney B.M."/>
        </authorList>
    </citation>
    <scope>NUCLEOTIDE SEQUENCE [LARGE SCALE GENOMIC DNA]</scope>
    <source>
        <strain evidence="10 11">SAG 241.80</strain>
    </source>
</reference>
<gene>
    <name evidence="10" type="ORF">C2E20_1390</name>
</gene>
<evidence type="ECO:0000256" key="3">
    <source>
        <dbReference type="ARBA" id="ARBA00022475"/>
    </source>
</evidence>
<keyword evidence="5 9" id="KW-1133">Transmembrane helix</keyword>
<name>A0A2P6VNA3_9CHLO</name>
<dbReference type="AlphaFoldDB" id="A0A2P6VNA3"/>
<protein>
    <submittedName>
        <fullName evidence="10">UPF0187 chloroplastic</fullName>
    </submittedName>
</protein>
<dbReference type="Pfam" id="PF25539">
    <property type="entry name" value="Bestrophin_2"/>
    <property type="match status" value="1"/>
</dbReference>
<evidence type="ECO:0000256" key="8">
    <source>
        <dbReference type="SAM" id="MobiDB-lite"/>
    </source>
</evidence>
<feature type="transmembrane region" description="Helical" evidence="9">
    <location>
        <begin position="319"/>
        <end position="350"/>
    </location>
</feature>
<proteinExistence type="predicted"/>
<dbReference type="PANTHER" id="PTHR33281">
    <property type="entry name" value="UPF0187 PROTEIN YNEE"/>
    <property type="match status" value="1"/>
</dbReference>
<dbReference type="Proteomes" id="UP000239649">
    <property type="component" value="Unassembled WGS sequence"/>
</dbReference>